<comment type="similarity">
    <text evidence="2">Belongs to the 'phage' integrase family. XerD subfamily.</text>
</comment>
<dbReference type="CDD" id="cd00798">
    <property type="entry name" value="INT_XerDC_C"/>
    <property type="match status" value="1"/>
</dbReference>
<evidence type="ECO:0000256" key="2">
    <source>
        <dbReference type="ARBA" id="ARBA00010450"/>
    </source>
</evidence>
<dbReference type="HAMAP" id="MF_01808">
    <property type="entry name" value="Recomb_XerC_XerD"/>
    <property type="match status" value="1"/>
</dbReference>
<dbReference type="Pfam" id="PF00589">
    <property type="entry name" value="Phage_integrase"/>
    <property type="match status" value="1"/>
</dbReference>
<dbReference type="GO" id="GO:0005737">
    <property type="term" value="C:cytoplasm"/>
    <property type="evidence" value="ECO:0007669"/>
    <property type="project" value="UniProtKB-SubCell"/>
</dbReference>
<dbReference type="NCBIfam" id="NF040815">
    <property type="entry name" value="recomb_XerA_Arch"/>
    <property type="match status" value="1"/>
</dbReference>
<evidence type="ECO:0000259" key="12">
    <source>
        <dbReference type="PROSITE" id="PS51900"/>
    </source>
</evidence>
<protein>
    <recommendedName>
        <fullName evidence="3">Tyrosine recombinase XerD</fullName>
    </recommendedName>
</protein>
<comment type="subcellular location">
    <subcellularLocation>
        <location evidence="1">Cytoplasm</location>
    </subcellularLocation>
</comment>
<dbReference type="GO" id="GO:0051301">
    <property type="term" value="P:cell division"/>
    <property type="evidence" value="ECO:0007669"/>
    <property type="project" value="UniProtKB-KW"/>
</dbReference>
<evidence type="ECO:0000259" key="11">
    <source>
        <dbReference type="PROSITE" id="PS51898"/>
    </source>
</evidence>
<evidence type="ECO:0000256" key="5">
    <source>
        <dbReference type="ARBA" id="ARBA00022618"/>
    </source>
</evidence>
<keyword evidence="6" id="KW-0159">Chromosome partition</keyword>
<dbReference type="NCBIfam" id="TIGR02225">
    <property type="entry name" value="recomb_XerD"/>
    <property type="match status" value="1"/>
</dbReference>
<dbReference type="Gene3D" id="1.10.443.10">
    <property type="entry name" value="Intergrase catalytic core"/>
    <property type="match status" value="1"/>
</dbReference>
<name>A0A3B1D087_9ZZZZ</name>
<dbReference type="HAMAP" id="MF_01807">
    <property type="entry name" value="Recomb_XerD"/>
    <property type="match status" value="1"/>
</dbReference>
<organism evidence="13">
    <name type="scientific">hydrothermal vent metagenome</name>
    <dbReference type="NCBI Taxonomy" id="652676"/>
    <lineage>
        <taxon>unclassified sequences</taxon>
        <taxon>metagenomes</taxon>
        <taxon>ecological metagenomes</taxon>
    </lineage>
</organism>
<evidence type="ECO:0000256" key="6">
    <source>
        <dbReference type="ARBA" id="ARBA00022829"/>
    </source>
</evidence>
<keyword evidence="10" id="KW-0131">Cell cycle</keyword>
<keyword evidence="7" id="KW-0229">DNA integration</keyword>
<keyword evidence="4" id="KW-0963">Cytoplasm</keyword>
<keyword evidence="8" id="KW-0238">DNA-binding</keyword>
<dbReference type="InterPro" id="IPR011932">
    <property type="entry name" value="Recomb_XerD"/>
</dbReference>
<dbReference type="GO" id="GO:0007059">
    <property type="term" value="P:chromosome segregation"/>
    <property type="evidence" value="ECO:0007669"/>
    <property type="project" value="UniProtKB-KW"/>
</dbReference>
<evidence type="ECO:0000256" key="8">
    <source>
        <dbReference type="ARBA" id="ARBA00023125"/>
    </source>
</evidence>
<evidence type="ECO:0000256" key="1">
    <source>
        <dbReference type="ARBA" id="ARBA00004496"/>
    </source>
</evidence>
<evidence type="ECO:0000256" key="4">
    <source>
        <dbReference type="ARBA" id="ARBA00022490"/>
    </source>
</evidence>
<dbReference type="Pfam" id="PF02899">
    <property type="entry name" value="Phage_int_SAM_1"/>
    <property type="match status" value="1"/>
</dbReference>
<dbReference type="PANTHER" id="PTHR30349:SF81">
    <property type="entry name" value="TYROSINE RECOMBINASE XERC"/>
    <property type="match status" value="1"/>
</dbReference>
<dbReference type="InterPro" id="IPR050090">
    <property type="entry name" value="Tyrosine_recombinase_XerCD"/>
</dbReference>
<dbReference type="InterPro" id="IPR010998">
    <property type="entry name" value="Integrase_recombinase_N"/>
</dbReference>
<dbReference type="SUPFAM" id="SSF47823">
    <property type="entry name" value="lambda integrase-like, N-terminal domain"/>
    <property type="match status" value="1"/>
</dbReference>
<dbReference type="SUPFAM" id="SSF56349">
    <property type="entry name" value="DNA breaking-rejoining enzymes"/>
    <property type="match status" value="1"/>
</dbReference>
<evidence type="ECO:0000313" key="13">
    <source>
        <dbReference type="EMBL" id="VAX36316.1"/>
    </source>
</evidence>
<accession>A0A3B1D087</accession>
<dbReference type="EMBL" id="UOGJ01000091">
    <property type="protein sequence ID" value="VAX36316.1"/>
    <property type="molecule type" value="Genomic_DNA"/>
</dbReference>
<evidence type="ECO:0000256" key="7">
    <source>
        <dbReference type="ARBA" id="ARBA00022908"/>
    </source>
</evidence>
<dbReference type="InterPro" id="IPR013762">
    <property type="entry name" value="Integrase-like_cat_sf"/>
</dbReference>
<dbReference type="InterPro" id="IPR023009">
    <property type="entry name" value="Tyrosine_recombinase_XerC/XerD"/>
</dbReference>
<dbReference type="GO" id="GO:0009009">
    <property type="term" value="F:site-specific recombinase activity"/>
    <property type="evidence" value="ECO:0007669"/>
    <property type="project" value="InterPro"/>
</dbReference>
<dbReference type="GO" id="GO:0006310">
    <property type="term" value="P:DNA recombination"/>
    <property type="evidence" value="ECO:0007669"/>
    <property type="project" value="UniProtKB-KW"/>
</dbReference>
<dbReference type="PROSITE" id="PS51898">
    <property type="entry name" value="TYR_RECOMBINASE"/>
    <property type="match status" value="1"/>
</dbReference>
<keyword evidence="9" id="KW-0233">DNA recombination</keyword>
<feature type="domain" description="Core-binding (CB)" evidence="12">
    <location>
        <begin position="1"/>
        <end position="85"/>
    </location>
</feature>
<evidence type="ECO:0000256" key="9">
    <source>
        <dbReference type="ARBA" id="ARBA00023172"/>
    </source>
</evidence>
<dbReference type="InterPro" id="IPR011010">
    <property type="entry name" value="DNA_brk_join_enz"/>
</dbReference>
<dbReference type="NCBIfam" id="NF001399">
    <property type="entry name" value="PRK00283.1"/>
    <property type="match status" value="1"/>
</dbReference>
<dbReference type="InterPro" id="IPR044068">
    <property type="entry name" value="CB"/>
</dbReference>
<sequence length="295" mass="34380">MEKYLDEFIDFLSFERRLAGNTLMAYRRDLKKYFQYLKTQKIEDPGKIKQKNITNFMHAQKQEGMAVSSICRNLAAIKMFHRFLVSERVVKEDSSSLIETPKIWKTIPDVLNCQEIEQIIEAAKGSKWKQVRDYAMLELFYASGMRVSELVNLTVDNINLDIGYVRCFGKGHKERIIPVGKKARYAVMKYCTKTRQKLLKNSTTMSLFLNIRGTSISRQSVWKIIKFYAVKAGIKKEIKPHTFRHSFATHLLEHGADLRSVQEMLGHADISTTQIYTYVDKEKLRSVHKEFHPRG</sequence>
<reference evidence="13" key="1">
    <citation type="submission" date="2018-06" db="EMBL/GenBank/DDBJ databases">
        <authorList>
            <person name="Zhirakovskaya E."/>
        </authorList>
    </citation>
    <scope>NUCLEOTIDE SEQUENCE</scope>
</reference>
<dbReference type="GO" id="GO:0003677">
    <property type="term" value="F:DNA binding"/>
    <property type="evidence" value="ECO:0007669"/>
    <property type="project" value="UniProtKB-KW"/>
</dbReference>
<proteinExistence type="inferred from homology"/>
<feature type="domain" description="Tyr recombinase" evidence="11">
    <location>
        <begin position="106"/>
        <end position="289"/>
    </location>
</feature>
<keyword evidence="5" id="KW-0132">Cell division</keyword>
<dbReference type="PANTHER" id="PTHR30349">
    <property type="entry name" value="PHAGE INTEGRASE-RELATED"/>
    <property type="match status" value="1"/>
</dbReference>
<dbReference type="PROSITE" id="PS51900">
    <property type="entry name" value="CB"/>
    <property type="match status" value="1"/>
</dbReference>
<dbReference type="Gene3D" id="1.10.150.130">
    <property type="match status" value="1"/>
</dbReference>
<dbReference type="AlphaFoldDB" id="A0A3B1D087"/>
<dbReference type="InterPro" id="IPR002104">
    <property type="entry name" value="Integrase_catalytic"/>
</dbReference>
<evidence type="ECO:0000256" key="3">
    <source>
        <dbReference type="ARBA" id="ARBA00015810"/>
    </source>
</evidence>
<dbReference type="InterPro" id="IPR004107">
    <property type="entry name" value="Integrase_SAM-like_N"/>
</dbReference>
<evidence type="ECO:0000256" key="10">
    <source>
        <dbReference type="ARBA" id="ARBA00023306"/>
    </source>
</evidence>
<gene>
    <name evidence="13" type="ORF">MNBD_UNCLBAC01-7</name>
</gene>